<evidence type="ECO:0000256" key="1">
    <source>
        <dbReference type="SAM" id="Phobius"/>
    </source>
</evidence>
<dbReference type="GO" id="GO:0016989">
    <property type="term" value="F:sigma factor antagonist activity"/>
    <property type="evidence" value="ECO:0007669"/>
    <property type="project" value="TreeGrafter"/>
</dbReference>
<feature type="domain" description="Protein FecR C-terminal" evidence="3">
    <location>
        <begin position="318"/>
        <end position="387"/>
    </location>
</feature>
<feature type="domain" description="FecR protein" evidence="2">
    <location>
        <begin position="181"/>
        <end position="274"/>
    </location>
</feature>
<dbReference type="AlphaFoldDB" id="A0A412TV56"/>
<name>A0A412TV56_9BACT</name>
<evidence type="ECO:0000259" key="3">
    <source>
        <dbReference type="Pfam" id="PF16344"/>
    </source>
</evidence>
<keyword evidence="1" id="KW-0812">Transmembrane</keyword>
<gene>
    <name evidence="4" type="ORF">DWW57_04325</name>
</gene>
<proteinExistence type="predicted"/>
<dbReference type="EMBL" id="QRYC01000004">
    <property type="protein sequence ID" value="RGU57728.1"/>
    <property type="molecule type" value="Genomic_DNA"/>
</dbReference>
<dbReference type="Gene3D" id="3.55.50.30">
    <property type="match status" value="1"/>
</dbReference>
<evidence type="ECO:0000313" key="5">
    <source>
        <dbReference type="Proteomes" id="UP000284243"/>
    </source>
</evidence>
<evidence type="ECO:0000259" key="2">
    <source>
        <dbReference type="Pfam" id="PF04773"/>
    </source>
</evidence>
<dbReference type="InterPro" id="IPR006860">
    <property type="entry name" value="FecR"/>
</dbReference>
<comment type="caution">
    <text evidence="4">The sequence shown here is derived from an EMBL/GenBank/DDBJ whole genome shotgun (WGS) entry which is preliminary data.</text>
</comment>
<accession>A0A412TV56</accession>
<sequence length="392" mass="45265">MEKNSIRWEVLLKSVRGTLSSEEEIIFQKWLARDIRHKAYYEKMCRVWSSDNTTYDLHTDVAEMIVRFDDYVRNKRKARHRKILRNIYRSVACLLILLTVGGGLMLLKKDKQEIETANRIAGSILPGQGKAIILLPNGEKIDIASLSDSLSYRTAGFTVEKDSGIIRYMKRQQARTDYHTIVIPIGGEYQVKLSDGTMVWLNSDSRLKIPTAFVGNERRVFLSGEAYFDVVKNDRKPFIVETDLGNIKVYGTEFNVKRYSGDRQLKATLVEGSIGFSNDQVAELKLQPGYQLSLIEGISEPTVEKVKVYNEIAWKDQRFCFENRTLESIVRDMERWYNVKIVFEDPVLKQLQFSGSLSRYGEIETLLHFFEESADITFEVDNHTITVKKIKK</sequence>
<dbReference type="InterPro" id="IPR032508">
    <property type="entry name" value="FecR_C"/>
</dbReference>
<dbReference type="PANTHER" id="PTHR30273:SF2">
    <property type="entry name" value="PROTEIN FECR"/>
    <property type="match status" value="1"/>
</dbReference>
<keyword evidence="1" id="KW-1133">Transmembrane helix</keyword>
<dbReference type="Proteomes" id="UP000284243">
    <property type="component" value="Unassembled WGS sequence"/>
</dbReference>
<dbReference type="Pfam" id="PF04773">
    <property type="entry name" value="FecR"/>
    <property type="match status" value="1"/>
</dbReference>
<dbReference type="Gene3D" id="2.60.120.1440">
    <property type="match status" value="1"/>
</dbReference>
<dbReference type="Pfam" id="PF16344">
    <property type="entry name" value="FecR_C"/>
    <property type="match status" value="1"/>
</dbReference>
<dbReference type="InterPro" id="IPR012373">
    <property type="entry name" value="Ferrdict_sens_TM"/>
</dbReference>
<organism evidence="4 5">
    <name type="scientific">Odoribacter splanchnicus</name>
    <dbReference type="NCBI Taxonomy" id="28118"/>
    <lineage>
        <taxon>Bacteria</taxon>
        <taxon>Pseudomonadati</taxon>
        <taxon>Bacteroidota</taxon>
        <taxon>Bacteroidia</taxon>
        <taxon>Bacteroidales</taxon>
        <taxon>Odoribacteraceae</taxon>
        <taxon>Odoribacter</taxon>
    </lineage>
</organism>
<keyword evidence="1" id="KW-0472">Membrane</keyword>
<reference evidence="4 5" key="1">
    <citation type="submission" date="2018-08" db="EMBL/GenBank/DDBJ databases">
        <title>A genome reference for cultivated species of the human gut microbiota.</title>
        <authorList>
            <person name="Zou Y."/>
            <person name="Xue W."/>
            <person name="Luo G."/>
        </authorList>
    </citation>
    <scope>NUCLEOTIDE SEQUENCE [LARGE SCALE GENOMIC DNA]</scope>
    <source>
        <strain evidence="4 5">AF16-14</strain>
    </source>
</reference>
<feature type="transmembrane region" description="Helical" evidence="1">
    <location>
        <begin position="86"/>
        <end position="107"/>
    </location>
</feature>
<protein>
    <submittedName>
        <fullName evidence="4">DUF4974 domain-containing protein</fullName>
    </submittedName>
</protein>
<evidence type="ECO:0000313" key="4">
    <source>
        <dbReference type="EMBL" id="RGU57728.1"/>
    </source>
</evidence>
<dbReference type="RefSeq" id="WP_118160061.1">
    <property type="nucleotide sequence ID" value="NZ_QRYC01000004.1"/>
</dbReference>
<dbReference type="PANTHER" id="PTHR30273">
    <property type="entry name" value="PERIPLASMIC SIGNAL SENSOR AND SIGMA FACTOR ACTIVATOR FECR-RELATED"/>
    <property type="match status" value="1"/>
</dbReference>